<reference evidence="4 5" key="1">
    <citation type="submission" date="2023-04" db="EMBL/GenBank/DDBJ databases">
        <title>Complete genome sequence of Alisedimentitalea scapharcae.</title>
        <authorList>
            <person name="Rong J.-C."/>
            <person name="Yi M.-L."/>
            <person name="Zhao Q."/>
        </authorList>
    </citation>
    <scope>NUCLEOTIDE SEQUENCE [LARGE SCALE GENOMIC DNA]</scope>
    <source>
        <strain evidence="4 5">KCTC 42119</strain>
    </source>
</reference>
<evidence type="ECO:0000256" key="1">
    <source>
        <dbReference type="SAM" id="MobiDB-lite"/>
    </source>
</evidence>
<feature type="signal peptide" evidence="2">
    <location>
        <begin position="1"/>
        <end position="21"/>
    </location>
</feature>
<dbReference type="RefSeq" id="WP_406646101.1">
    <property type="nucleotide sequence ID" value="NZ_CP123584.1"/>
</dbReference>
<accession>A0ABZ2XTQ3</accession>
<feature type="compositionally biased region" description="Basic and acidic residues" evidence="1">
    <location>
        <begin position="43"/>
        <end position="82"/>
    </location>
</feature>
<keyword evidence="5" id="KW-1185">Reference proteome</keyword>
<feature type="region of interest" description="Disordered" evidence="1">
    <location>
        <begin position="35"/>
        <end position="82"/>
    </location>
</feature>
<evidence type="ECO:0000313" key="3">
    <source>
        <dbReference type="EMBL" id="WZK88636.1"/>
    </source>
</evidence>
<gene>
    <name evidence="4" type="ORF">QEZ52_02735</name>
    <name evidence="3" type="ORF">QEZ52_18845</name>
</gene>
<dbReference type="Proteomes" id="UP001623232">
    <property type="component" value="Chromosome"/>
</dbReference>
<evidence type="ECO:0000313" key="4">
    <source>
        <dbReference type="EMBL" id="WZK89480.1"/>
    </source>
</evidence>
<sequence length="82" mass="8753">MFTKATFAAVAVALTASLASASTAPMPVLETGMMPASSSYEVADTRGMDNRQDRRGDRQDCRQSEGAGHDKRDCKQDARQAG</sequence>
<protein>
    <submittedName>
        <fullName evidence="4">Uncharacterized protein</fullName>
    </submittedName>
</protein>
<name>A0ABZ2XTQ3_9RHOB</name>
<evidence type="ECO:0000256" key="2">
    <source>
        <dbReference type="SAM" id="SignalP"/>
    </source>
</evidence>
<organism evidence="4 5">
    <name type="scientific">Aliisedimentitalea scapharcae</name>
    <dbReference type="NCBI Taxonomy" id="1524259"/>
    <lineage>
        <taxon>Bacteria</taxon>
        <taxon>Pseudomonadati</taxon>
        <taxon>Pseudomonadota</taxon>
        <taxon>Alphaproteobacteria</taxon>
        <taxon>Rhodobacterales</taxon>
        <taxon>Roseobacteraceae</taxon>
        <taxon>Aliisedimentitalea</taxon>
    </lineage>
</organism>
<dbReference type="EMBL" id="CP123584">
    <property type="protein sequence ID" value="WZK89480.1"/>
    <property type="molecule type" value="Genomic_DNA"/>
</dbReference>
<dbReference type="EMBL" id="CP123584">
    <property type="protein sequence ID" value="WZK88636.1"/>
    <property type="molecule type" value="Genomic_DNA"/>
</dbReference>
<evidence type="ECO:0000313" key="5">
    <source>
        <dbReference type="Proteomes" id="UP001623232"/>
    </source>
</evidence>
<proteinExistence type="predicted"/>
<keyword evidence="2" id="KW-0732">Signal</keyword>
<feature type="chain" id="PRO_5045034533" evidence="2">
    <location>
        <begin position="22"/>
        <end position="82"/>
    </location>
</feature>